<protein>
    <submittedName>
        <fullName evidence="1">Uncharacterized protein</fullName>
    </submittedName>
</protein>
<accession>A0A9P6ZL41</accession>
<keyword evidence="2" id="KW-1185">Reference proteome</keyword>
<evidence type="ECO:0000313" key="1">
    <source>
        <dbReference type="EMBL" id="KAG1769726.1"/>
    </source>
</evidence>
<dbReference type="EMBL" id="JABBWD010000070">
    <property type="protein sequence ID" value="KAG1769726.1"/>
    <property type="molecule type" value="Genomic_DNA"/>
</dbReference>
<proteinExistence type="predicted"/>
<dbReference type="AlphaFoldDB" id="A0A9P6ZL41"/>
<dbReference type="OrthoDB" id="2691654at2759"/>
<organism evidence="1 2">
    <name type="scientific">Suillus placidus</name>
    <dbReference type="NCBI Taxonomy" id="48579"/>
    <lineage>
        <taxon>Eukaryota</taxon>
        <taxon>Fungi</taxon>
        <taxon>Dikarya</taxon>
        <taxon>Basidiomycota</taxon>
        <taxon>Agaricomycotina</taxon>
        <taxon>Agaricomycetes</taxon>
        <taxon>Agaricomycetidae</taxon>
        <taxon>Boletales</taxon>
        <taxon>Suillineae</taxon>
        <taxon>Suillaceae</taxon>
        <taxon>Suillus</taxon>
    </lineage>
</organism>
<dbReference type="Proteomes" id="UP000714275">
    <property type="component" value="Unassembled WGS sequence"/>
</dbReference>
<gene>
    <name evidence="1" type="ORF">EV702DRAFT_1271198</name>
</gene>
<name>A0A9P6ZL41_9AGAM</name>
<evidence type="ECO:0000313" key="2">
    <source>
        <dbReference type="Proteomes" id="UP000714275"/>
    </source>
</evidence>
<comment type="caution">
    <text evidence="1">The sequence shown here is derived from an EMBL/GenBank/DDBJ whole genome shotgun (WGS) entry which is preliminary data.</text>
</comment>
<reference evidence="1" key="1">
    <citation type="journal article" date="2020" name="New Phytol.">
        <title>Comparative genomics reveals dynamic genome evolution in host specialist ectomycorrhizal fungi.</title>
        <authorList>
            <person name="Lofgren L.A."/>
            <person name="Nguyen N.H."/>
            <person name="Vilgalys R."/>
            <person name="Ruytinx J."/>
            <person name="Liao H.L."/>
            <person name="Branco S."/>
            <person name="Kuo A."/>
            <person name="LaButti K."/>
            <person name="Lipzen A."/>
            <person name="Andreopoulos W."/>
            <person name="Pangilinan J."/>
            <person name="Riley R."/>
            <person name="Hundley H."/>
            <person name="Na H."/>
            <person name="Barry K."/>
            <person name="Grigoriev I.V."/>
            <person name="Stajich J.E."/>
            <person name="Kennedy P.G."/>
        </authorList>
    </citation>
    <scope>NUCLEOTIDE SEQUENCE</scope>
    <source>
        <strain evidence="1">DOB743</strain>
    </source>
</reference>
<dbReference type="Gene3D" id="3.60.130.30">
    <property type="match status" value="1"/>
</dbReference>
<sequence>MIHIPPDWALATAHIAGEYVSCQFLALIGGQPNAIPPLELDFVMLMACSKLASTLADAYRNPDVARYAEVLQMMEKGINPACKDSLLAWYPPDTQIHLDRPAVVCDKFGIIVFWYLPGTIDLAIQNDMAAATAMMSVPLARSVTSSAATNDKWRTHSSNFYQSQSGGTPGCINLSPAWFLQGHPLALGLWAADKKLDKMGDGLREWASVFTALAIVCNWRSPMHRDPLSHPQWFDVMTTTGNYGVASIKMPNLGIESVYPAGSMVARSGRIIRHGVEMADGDRTAWVWYMRDDVHEFVDIPRADYSKYWSLVTDAL</sequence>